<dbReference type="Proteomes" id="UP000515129">
    <property type="component" value="Chromosome 38"/>
</dbReference>
<name>A0A6P6LBR6_CARAU</name>
<gene>
    <name evidence="3" type="primary">LOC113057469</name>
</gene>
<proteinExistence type="predicted"/>
<dbReference type="RefSeq" id="XP_026080686.1">
    <property type="nucleotide sequence ID" value="XM_026224901.1"/>
</dbReference>
<dbReference type="GeneID" id="113057469"/>
<sequence>MSENKMREFLLTTEHIQFRGILSSVPPLLGLPHSRRQFGLKDQDEVKFIEHQTQYLRPGCCPRAHLQHQWQHKEQFYCPPLEVSVFVQFRSLTHSKKYHRRRIKGKEELRCLLLRNHCRFDGSCFVSGSGSSSSRRRTRSLQHVGERCVSARLPIVYWQHATFKWKLWLGFMTEKHIPSLKCDSDFFVTLRRQHGHVSVTLEQFALAVKIAISKRIVPCSPSSAFFMALVWCIRRVWYLDPQHQPTDPQLGRRPHWGSPTQEPRGQRGRHRSVSMRSAGALRHVYHSNKPNTAAVSVQTTPSVLSEPRQRPPHVTEGMCLRFLSARSYELLLYVFNGLLKIIYHVTGFITWRK</sequence>
<protein>
    <submittedName>
        <fullName evidence="3">Uncharacterized protein LOC113057469</fullName>
    </submittedName>
</protein>
<evidence type="ECO:0000256" key="1">
    <source>
        <dbReference type="SAM" id="MobiDB-lite"/>
    </source>
</evidence>
<organism evidence="2 3">
    <name type="scientific">Carassius auratus</name>
    <name type="common">Goldfish</name>
    <dbReference type="NCBI Taxonomy" id="7957"/>
    <lineage>
        <taxon>Eukaryota</taxon>
        <taxon>Metazoa</taxon>
        <taxon>Chordata</taxon>
        <taxon>Craniata</taxon>
        <taxon>Vertebrata</taxon>
        <taxon>Euteleostomi</taxon>
        <taxon>Actinopterygii</taxon>
        <taxon>Neopterygii</taxon>
        <taxon>Teleostei</taxon>
        <taxon>Ostariophysi</taxon>
        <taxon>Cypriniformes</taxon>
        <taxon>Cyprinidae</taxon>
        <taxon>Cyprininae</taxon>
        <taxon>Carassius</taxon>
    </lineage>
</organism>
<accession>A0A6P6LBR6</accession>
<reference evidence="3" key="1">
    <citation type="submission" date="2025-08" db="UniProtKB">
        <authorList>
            <consortium name="RefSeq"/>
        </authorList>
    </citation>
    <scope>IDENTIFICATION</scope>
    <source>
        <strain evidence="3">Wakin</strain>
        <tissue evidence="3">Muscle</tissue>
    </source>
</reference>
<evidence type="ECO:0000313" key="2">
    <source>
        <dbReference type="Proteomes" id="UP000515129"/>
    </source>
</evidence>
<keyword evidence="2" id="KW-1185">Reference proteome</keyword>
<evidence type="ECO:0000313" key="3">
    <source>
        <dbReference type="RefSeq" id="XP_026080686.1"/>
    </source>
</evidence>
<feature type="region of interest" description="Disordered" evidence="1">
    <location>
        <begin position="246"/>
        <end position="272"/>
    </location>
</feature>
<dbReference type="KEGG" id="caua:113057469"/>
<dbReference type="AlphaFoldDB" id="A0A6P6LBR6"/>